<keyword evidence="3" id="KW-1185">Reference proteome</keyword>
<gene>
    <name evidence="2" type="ORF">BDN71DRAFT_1014842</name>
</gene>
<name>A0A9P6D601_PLEER</name>
<evidence type="ECO:0000256" key="1">
    <source>
        <dbReference type="SAM" id="MobiDB-lite"/>
    </source>
</evidence>
<evidence type="ECO:0000313" key="2">
    <source>
        <dbReference type="EMBL" id="KAF9494061.1"/>
    </source>
</evidence>
<protein>
    <submittedName>
        <fullName evidence="2">Uncharacterized protein</fullName>
    </submittedName>
</protein>
<sequence>MYWASENDSERQAMDDASRKVASLVSAGAPTLVQTASDAPERERGRGPAANKSAMKSRADDNSPHPTKRVSFLVHPASPEDGNFRSPTFSTRFPPPPQGDQTHVIPPGFFVDAAVQYSPPEQEEPSASRYDSPPQLETQPNGDAPGSPPVPVQNNRLGLLLGRTEESQQRYPPDVAHSMDAYPMQPRHTELNPAYTNTEPLPLPLPPDTDHASSEDGISISSPERTLALEYWDETSEGTEGQRTPRSVIDWSRISTRSDAAHVGSEASSSVDPEDAQNHPEAQLLPTLLQPVCDDSEPSTDRPMSQEPSPTSAPEPAEDSEAIRGPTPEVSPIPEHTLPDAAEGREATESNLDDTNPETADEISEEYDGRVCVVM</sequence>
<accession>A0A9P6D601</accession>
<feature type="compositionally biased region" description="Low complexity" evidence="1">
    <location>
        <begin position="305"/>
        <end position="315"/>
    </location>
</feature>
<reference evidence="2" key="1">
    <citation type="submission" date="2020-11" db="EMBL/GenBank/DDBJ databases">
        <authorList>
            <consortium name="DOE Joint Genome Institute"/>
            <person name="Ahrendt S."/>
            <person name="Riley R."/>
            <person name="Andreopoulos W."/>
            <person name="Labutti K."/>
            <person name="Pangilinan J."/>
            <person name="Ruiz-Duenas F.J."/>
            <person name="Barrasa J.M."/>
            <person name="Sanchez-Garcia M."/>
            <person name="Camarero S."/>
            <person name="Miyauchi S."/>
            <person name="Serrano A."/>
            <person name="Linde D."/>
            <person name="Babiker R."/>
            <person name="Drula E."/>
            <person name="Ayuso-Fernandez I."/>
            <person name="Pacheco R."/>
            <person name="Padilla G."/>
            <person name="Ferreira P."/>
            <person name="Barriuso J."/>
            <person name="Kellner H."/>
            <person name="Castanera R."/>
            <person name="Alfaro M."/>
            <person name="Ramirez L."/>
            <person name="Pisabarro A.G."/>
            <person name="Kuo A."/>
            <person name="Tritt A."/>
            <person name="Lipzen A."/>
            <person name="He G."/>
            <person name="Yan M."/>
            <person name="Ng V."/>
            <person name="Cullen D."/>
            <person name="Martin F."/>
            <person name="Rosso M.-N."/>
            <person name="Henrissat B."/>
            <person name="Hibbett D."/>
            <person name="Martinez A.T."/>
            <person name="Grigoriev I.V."/>
        </authorList>
    </citation>
    <scope>NUCLEOTIDE SEQUENCE</scope>
    <source>
        <strain evidence="2">ATCC 90797</strain>
    </source>
</reference>
<comment type="caution">
    <text evidence="2">The sequence shown here is derived from an EMBL/GenBank/DDBJ whole genome shotgun (WGS) entry which is preliminary data.</text>
</comment>
<evidence type="ECO:0000313" key="3">
    <source>
        <dbReference type="Proteomes" id="UP000807025"/>
    </source>
</evidence>
<dbReference type="Proteomes" id="UP000807025">
    <property type="component" value="Unassembled WGS sequence"/>
</dbReference>
<dbReference type="AlphaFoldDB" id="A0A9P6D601"/>
<feature type="compositionally biased region" description="Acidic residues" evidence="1">
    <location>
        <begin position="351"/>
        <end position="366"/>
    </location>
</feature>
<dbReference type="EMBL" id="MU154577">
    <property type="protein sequence ID" value="KAF9494061.1"/>
    <property type="molecule type" value="Genomic_DNA"/>
</dbReference>
<feature type="compositionally biased region" description="Basic and acidic residues" evidence="1">
    <location>
        <begin position="8"/>
        <end position="19"/>
    </location>
</feature>
<organism evidence="2 3">
    <name type="scientific">Pleurotus eryngii</name>
    <name type="common">Boletus of the steppes</name>
    <dbReference type="NCBI Taxonomy" id="5323"/>
    <lineage>
        <taxon>Eukaryota</taxon>
        <taxon>Fungi</taxon>
        <taxon>Dikarya</taxon>
        <taxon>Basidiomycota</taxon>
        <taxon>Agaricomycotina</taxon>
        <taxon>Agaricomycetes</taxon>
        <taxon>Agaricomycetidae</taxon>
        <taxon>Agaricales</taxon>
        <taxon>Pleurotineae</taxon>
        <taxon>Pleurotaceae</taxon>
        <taxon>Pleurotus</taxon>
    </lineage>
</organism>
<feature type="region of interest" description="Disordered" evidence="1">
    <location>
        <begin position="1"/>
        <end position="375"/>
    </location>
</feature>
<proteinExistence type="predicted"/>